<dbReference type="Proteomes" id="UP000299102">
    <property type="component" value="Unassembled WGS sequence"/>
</dbReference>
<evidence type="ECO:0000313" key="1">
    <source>
        <dbReference type="EMBL" id="GBP73353.1"/>
    </source>
</evidence>
<proteinExistence type="predicted"/>
<keyword evidence="2" id="KW-1185">Reference proteome</keyword>
<organism evidence="1 2">
    <name type="scientific">Eumeta variegata</name>
    <name type="common">Bagworm moth</name>
    <name type="synonym">Eumeta japonica</name>
    <dbReference type="NCBI Taxonomy" id="151549"/>
    <lineage>
        <taxon>Eukaryota</taxon>
        <taxon>Metazoa</taxon>
        <taxon>Ecdysozoa</taxon>
        <taxon>Arthropoda</taxon>
        <taxon>Hexapoda</taxon>
        <taxon>Insecta</taxon>
        <taxon>Pterygota</taxon>
        <taxon>Neoptera</taxon>
        <taxon>Endopterygota</taxon>
        <taxon>Lepidoptera</taxon>
        <taxon>Glossata</taxon>
        <taxon>Ditrysia</taxon>
        <taxon>Tineoidea</taxon>
        <taxon>Psychidae</taxon>
        <taxon>Oiketicinae</taxon>
        <taxon>Eumeta</taxon>
    </lineage>
</organism>
<dbReference type="AlphaFoldDB" id="A0A4C1YDC7"/>
<reference evidence="1 2" key="1">
    <citation type="journal article" date="2019" name="Commun. Biol.">
        <title>The bagworm genome reveals a unique fibroin gene that provides high tensile strength.</title>
        <authorList>
            <person name="Kono N."/>
            <person name="Nakamura H."/>
            <person name="Ohtoshi R."/>
            <person name="Tomita M."/>
            <person name="Numata K."/>
            <person name="Arakawa K."/>
        </authorList>
    </citation>
    <scope>NUCLEOTIDE SEQUENCE [LARGE SCALE GENOMIC DNA]</scope>
</reference>
<name>A0A4C1YDC7_EUMVA</name>
<protein>
    <submittedName>
        <fullName evidence="1">Uncharacterized protein</fullName>
    </submittedName>
</protein>
<gene>
    <name evidence="1" type="ORF">EVAR_53148_1</name>
</gene>
<sequence>MNYCRHNAIAESPTRGGAMTAYRLRATVGYSEAVSKSCLAARQKSVNRRRFTSNVDTAGGRRGRRGLLRLSFVFVKRAEVNSPRRAVAAPTDR</sequence>
<dbReference type="EMBL" id="BGZK01001170">
    <property type="protein sequence ID" value="GBP73353.1"/>
    <property type="molecule type" value="Genomic_DNA"/>
</dbReference>
<accession>A0A4C1YDC7</accession>
<evidence type="ECO:0000313" key="2">
    <source>
        <dbReference type="Proteomes" id="UP000299102"/>
    </source>
</evidence>
<comment type="caution">
    <text evidence="1">The sequence shown here is derived from an EMBL/GenBank/DDBJ whole genome shotgun (WGS) entry which is preliminary data.</text>
</comment>